<proteinExistence type="predicted"/>
<evidence type="ECO:0000256" key="2">
    <source>
        <dbReference type="SAM" id="SignalP"/>
    </source>
</evidence>
<organism evidence="3 4">
    <name type="scientific">Eumeta variegata</name>
    <name type="common">Bagworm moth</name>
    <name type="synonym">Eumeta japonica</name>
    <dbReference type="NCBI Taxonomy" id="151549"/>
    <lineage>
        <taxon>Eukaryota</taxon>
        <taxon>Metazoa</taxon>
        <taxon>Ecdysozoa</taxon>
        <taxon>Arthropoda</taxon>
        <taxon>Hexapoda</taxon>
        <taxon>Insecta</taxon>
        <taxon>Pterygota</taxon>
        <taxon>Neoptera</taxon>
        <taxon>Endopterygota</taxon>
        <taxon>Lepidoptera</taxon>
        <taxon>Glossata</taxon>
        <taxon>Ditrysia</taxon>
        <taxon>Tineoidea</taxon>
        <taxon>Psychidae</taxon>
        <taxon>Oiketicinae</taxon>
        <taxon>Eumeta</taxon>
    </lineage>
</organism>
<protein>
    <submittedName>
        <fullName evidence="3">Uncharacterized protein</fullName>
    </submittedName>
</protein>
<name>A0A4C1WW34_EUMVA</name>
<gene>
    <name evidence="3" type="ORF">EVAR_46397_1</name>
</gene>
<comment type="caution">
    <text evidence="3">The sequence shown here is derived from an EMBL/GenBank/DDBJ whole genome shotgun (WGS) entry which is preliminary data.</text>
</comment>
<dbReference type="SUPFAM" id="SSF101898">
    <property type="entry name" value="NHL repeat"/>
    <property type="match status" value="1"/>
</dbReference>
<dbReference type="OrthoDB" id="7300783at2759"/>
<evidence type="ECO:0000256" key="1">
    <source>
        <dbReference type="SAM" id="MobiDB-lite"/>
    </source>
</evidence>
<feature type="compositionally biased region" description="Polar residues" evidence="1">
    <location>
        <begin position="286"/>
        <end position="300"/>
    </location>
</feature>
<feature type="signal peptide" evidence="2">
    <location>
        <begin position="1"/>
        <end position="17"/>
    </location>
</feature>
<sequence length="313" mass="35235">MLLKTIIFSCAIFCIECEPTYVFNGENYTRESVLTIKGLPTNLAYNPNGDELLFTLIDLDTLQDDNVQTRMDQYILRNGEAVKIDNVNGQAAVVDERNNVVYIATDSGVERVERDERSQLREPEEPGHNAAVQAEEQGRRLRHILPGIRRQRRRPGAERVQQNRRHTPARFQEPVEYVGLAKNSAKALALDARSRIVLAANDGLYRLSPDNVIPSKLMDLEYTPSGIVFAGDDMGFQMHSMNSYKNKQLSDYGAATARRSRLGFEPEGKGSIPTVAELTDPFLTRVNGNRTPRASENTLSRRSRRYGIGDYSL</sequence>
<accession>A0A4C1WW34</accession>
<feature type="region of interest" description="Disordered" evidence="1">
    <location>
        <begin position="285"/>
        <end position="313"/>
    </location>
</feature>
<evidence type="ECO:0000313" key="4">
    <source>
        <dbReference type="Proteomes" id="UP000299102"/>
    </source>
</evidence>
<dbReference type="Proteomes" id="UP000299102">
    <property type="component" value="Unassembled WGS sequence"/>
</dbReference>
<dbReference type="EMBL" id="BGZK01000660">
    <property type="protein sequence ID" value="GBP55100.1"/>
    <property type="molecule type" value="Genomic_DNA"/>
</dbReference>
<feature type="compositionally biased region" description="Basic and acidic residues" evidence="1">
    <location>
        <begin position="112"/>
        <end position="127"/>
    </location>
</feature>
<reference evidence="3 4" key="1">
    <citation type="journal article" date="2019" name="Commun. Biol.">
        <title>The bagworm genome reveals a unique fibroin gene that provides high tensile strength.</title>
        <authorList>
            <person name="Kono N."/>
            <person name="Nakamura H."/>
            <person name="Ohtoshi R."/>
            <person name="Tomita M."/>
            <person name="Numata K."/>
            <person name="Arakawa K."/>
        </authorList>
    </citation>
    <scope>NUCLEOTIDE SEQUENCE [LARGE SCALE GENOMIC DNA]</scope>
</reference>
<dbReference type="AlphaFoldDB" id="A0A4C1WW34"/>
<feature type="region of interest" description="Disordered" evidence="1">
    <location>
        <begin position="112"/>
        <end position="169"/>
    </location>
</feature>
<keyword evidence="4" id="KW-1185">Reference proteome</keyword>
<feature type="chain" id="PRO_5020033432" evidence="2">
    <location>
        <begin position="18"/>
        <end position="313"/>
    </location>
</feature>
<keyword evidence="2" id="KW-0732">Signal</keyword>
<evidence type="ECO:0000313" key="3">
    <source>
        <dbReference type="EMBL" id="GBP55100.1"/>
    </source>
</evidence>